<sequence>MAAATSFFNCQLFTFLLWVINLPPDVFVTAQRSSRGNEEDRVASGIFVVSSLIDTNGSYFVGSAFVD</sequence>
<reference evidence="2 3" key="1">
    <citation type="journal article" date="2021" name="BMC Genomics">
        <title>Datura genome reveals duplications of psychoactive alkaloid biosynthetic genes and high mutation rate following tissue culture.</title>
        <authorList>
            <person name="Rajewski A."/>
            <person name="Carter-House D."/>
            <person name="Stajich J."/>
            <person name="Litt A."/>
        </authorList>
    </citation>
    <scope>NUCLEOTIDE SEQUENCE [LARGE SCALE GENOMIC DNA]</scope>
    <source>
        <strain evidence="2">AR-01</strain>
    </source>
</reference>
<comment type="caution">
    <text evidence="2">The sequence shown here is derived from an EMBL/GenBank/DDBJ whole genome shotgun (WGS) entry which is preliminary data.</text>
</comment>
<dbReference type="EMBL" id="JACEIK010003251">
    <property type="protein sequence ID" value="MCD9640969.1"/>
    <property type="molecule type" value="Genomic_DNA"/>
</dbReference>
<feature type="chain" id="PRO_5045802120" description="Secreted protein" evidence="1">
    <location>
        <begin position="31"/>
        <end position="67"/>
    </location>
</feature>
<keyword evidence="1" id="KW-0732">Signal</keyword>
<gene>
    <name evidence="2" type="ORF">HAX54_026764</name>
</gene>
<organism evidence="2 3">
    <name type="scientific">Datura stramonium</name>
    <name type="common">Jimsonweed</name>
    <name type="synonym">Common thornapple</name>
    <dbReference type="NCBI Taxonomy" id="4076"/>
    <lineage>
        <taxon>Eukaryota</taxon>
        <taxon>Viridiplantae</taxon>
        <taxon>Streptophyta</taxon>
        <taxon>Embryophyta</taxon>
        <taxon>Tracheophyta</taxon>
        <taxon>Spermatophyta</taxon>
        <taxon>Magnoliopsida</taxon>
        <taxon>eudicotyledons</taxon>
        <taxon>Gunneridae</taxon>
        <taxon>Pentapetalae</taxon>
        <taxon>asterids</taxon>
        <taxon>lamiids</taxon>
        <taxon>Solanales</taxon>
        <taxon>Solanaceae</taxon>
        <taxon>Solanoideae</taxon>
        <taxon>Datureae</taxon>
        <taxon>Datura</taxon>
    </lineage>
</organism>
<evidence type="ECO:0008006" key="4">
    <source>
        <dbReference type="Google" id="ProtNLM"/>
    </source>
</evidence>
<feature type="signal peptide" evidence="1">
    <location>
        <begin position="1"/>
        <end position="30"/>
    </location>
</feature>
<keyword evidence="3" id="KW-1185">Reference proteome</keyword>
<evidence type="ECO:0000313" key="2">
    <source>
        <dbReference type="EMBL" id="MCD9640969.1"/>
    </source>
</evidence>
<name>A0ABS8V2Q2_DATST</name>
<protein>
    <recommendedName>
        <fullName evidence="4">Secreted protein</fullName>
    </recommendedName>
</protein>
<dbReference type="Proteomes" id="UP000823775">
    <property type="component" value="Unassembled WGS sequence"/>
</dbReference>
<proteinExistence type="predicted"/>
<evidence type="ECO:0000313" key="3">
    <source>
        <dbReference type="Proteomes" id="UP000823775"/>
    </source>
</evidence>
<accession>A0ABS8V2Q2</accession>
<evidence type="ECO:0000256" key="1">
    <source>
        <dbReference type="SAM" id="SignalP"/>
    </source>
</evidence>